<dbReference type="RefSeq" id="WP_095795189.1">
    <property type="nucleotide sequence ID" value="NZ_NSFD01000055.1"/>
</dbReference>
<protein>
    <recommendedName>
        <fullName evidence="1">Restriction endonuclease type IV Mrr domain-containing protein</fullName>
    </recommendedName>
</protein>
<gene>
    <name evidence="2" type="ORF">CKJ66_26400</name>
</gene>
<evidence type="ECO:0000313" key="2">
    <source>
        <dbReference type="EMBL" id="PBA23793.1"/>
    </source>
</evidence>
<dbReference type="SUPFAM" id="SSF52980">
    <property type="entry name" value="Restriction endonuclease-like"/>
    <property type="match status" value="1"/>
</dbReference>
<evidence type="ECO:0000259" key="1">
    <source>
        <dbReference type="Pfam" id="PF04471"/>
    </source>
</evidence>
<feature type="domain" description="Restriction endonuclease type IV Mrr" evidence="1">
    <location>
        <begin position="261"/>
        <end position="365"/>
    </location>
</feature>
<accession>A0A2A2ZBL8</accession>
<dbReference type="PANTHER" id="PTHR30015:SF6">
    <property type="entry name" value="SLL1429 PROTEIN"/>
    <property type="match status" value="1"/>
</dbReference>
<dbReference type="Pfam" id="PF04471">
    <property type="entry name" value="Mrr_cat"/>
    <property type="match status" value="1"/>
</dbReference>
<reference evidence="2 3" key="1">
    <citation type="submission" date="2017-08" db="EMBL/GenBank/DDBJ databases">
        <title>Phylogenetic analysis of Mycobacterium avium complex whole genomes.</title>
        <authorList>
            <person name="Caverly L.J."/>
            <person name="Spilker T."/>
            <person name="Lipuma J."/>
        </authorList>
    </citation>
    <scope>NUCLEOTIDE SEQUENCE [LARGE SCALE GENOMIC DNA]</scope>
    <source>
        <strain evidence="2 3">FLAC0165</strain>
    </source>
</reference>
<dbReference type="Gene3D" id="3.40.1350.10">
    <property type="match status" value="1"/>
</dbReference>
<organism evidence="2 3">
    <name type="scientific">Mycobacterium avium</name>
    <dbReference type="NCBI Taxonomy" id="1764"/>
    <lineage>
        <taxon>Bacteria</taxon>
        <taxon>Bacillati</taxon>
        <taxon>Actinomycetota</taxon>
        <taxon>Actinomycetes</taxon>
        <taxon>Mycobacteriales</taxon>
        <taxon>Mycobacteriaceae</taxon>
        <taxon>Mycobacterium</taxon>
        <taxon>Mycobacterium avium complex (MAC)</taxon>
    </lineage>
</organism>
<name>A0A2A2ZBL8_MYCAV</name>
<dbReference type="GO" id="GO:0015666">
    <property type="term" value="F:restriction endodeoxyribonuclease activity"/>
    <property type="evidence" value="ECO:0007669"/>
    <property type="project" value="TreeGrafter"/>
</dbReference>
<dbReference type="InterPro" id="IPR011335">
    <property type="entry name" value="Restrct_endonuc-II-like"/>
</dbReference>
<dbReference type="GO" id="GO:0009307">
    <property type="term" value="P:DNA restriction-modification system"/>
    <property type="evidence" value="ECO:0007669"/>
    <property type="project" value="InterPro"/>
</dbReference>
<dbReference type="EMBL" id="NSFD01000055">
    <property type="protein sequence ID" value="PBA23793.1"/>
    <property type="molecule type" value="Genomic_DNA"/>
</dbReference>
<dbReference type="PANTHER" id="PTHR30015">
    <property type="entry name" value="MRR RESTRICTION SYSTEM PROTEIN"/>
    <property type="match status" value="1"/>
</dbReference>
<dbReference type="InterPro" id="IPR011856">
    <property type="entry name" value="tRNA_endonuc-like_dom_sf"/>
</dbReference>
<proteinExistence type="predicted"/>
<evidence type="ECO:0000313" key="3">
    <source>
        <dbReference type="Proteomes" id="UP000217768"/>
    </source>
</evidence>
<dbReference type="AlphaFoldDB" id="A0A2A2ZBL8"/>
<comment type="caution">
    <text evidence="2">The sequence shown here is derived from an EMBL/GenBank/DDBJ whole genome shotgun (WGS) entry which is preliminary data.</text>
</comment>
<dbReference type="Proteomes" id="UP000217768">
    <property type="component" value="Unassembled WGS sequence"/>
</dbReference>
<dbReference type="InterPro" id="IPR007560">
    <property type="entry name" value="Restrct_endonuc_IV_Mrr"/>
</dbReference>
<dbReference type="InterPro" id="IPR052906">
    <property type="entry name" value="Type_IV_Methyl-Rstrct_Enzyme"/>
</dbReference>
<dbReference type="GO" id="GO:0003677">
    <property type="term" value="F:DNA binding"/>
    <property type="evidence" value="ECO:0007669"/>
    <property type="project" value="InterPro"/>
</dbReference>
<sequence>MAYLANAHCERCRTPVRKKRYCATCRQAIAHLGPQYRYAAANILASSGPLSQDWANLEQWRNAVSLPLDNLIADLAGDWLNRCASTALLDGNVTAEALALFRRAAAALGWPQSAVALNQQLQREHQLTMVRAGHLPTVDEQNSLMLPRGERCHMWVQATRWRELKSGPQATRGALIITDKRIQFRTLQGAGEVGLSKVLGVHYKPPWVIFESTNRTMSGNFRFADPQWVATVALAVIQIERKILHPAGPAAANRSDEINLMTGEEFEDYVAELLRHVGWHVTHTARTGDFGVDLIAVSGHIRKAVQCKRLSQPVGVSAVQEVVAGATHHGCTSSMVVTNTTFTRAARDLAYTHNCELVSSEQLLRAPLEPDRRIS</sequence>